<dbReference type="EMBL" id="WWCX01000001">
    <property type="protein sequence ID" value="MYM92535.1"/>
    <property type="molecule type" value="Genomic_DNA"/>
</dbReference>
<evidence type="ECO:0000313" key="1">
    <source>
        <dbReference type="EMBL" id="MYM92535.1"/>
    </source>
</evidence>
<accession>A0A845GGL7</accession>
<protein>
    <submittedName>
        <fullName evidence="1">Uncharacterized protein</fullName>
    </submittedName>
</protein>
<evidence type="ECO:0000313" key="2">
    <source>
        <dbReference type="Proteomes" id="UP000447355"/>
    </source>
</evidence>
<dbReference type="AlphaFoldDB" id="A0A845GGL7"/>
<dbReference type="RefSeq" id="WP_161081799.1">
    <property type="nucleotide sequence ID" value="NZ_WWCX01000001.1"/>
</dbReference>
<proteinExistence type="predicted"/>
<dbReference type="Proteomes" id="UP000447355">
    <property type="component" value="Unassembled WGS sequence"/>
</dbReference>
<gene>
    <name evidence="1" type="ORF">GTP90_01520</name>
</gene>
<comment type="caution">
    <text evidence="1">The sequence shown here is derived from an EMBL/GenBank/DDBJ whole genome shotgun (WGS) entry which is preliminary data.</text>
</comment>
<sequence>MSKIRAQISFDDAGATIMPMGSNFTLKDKQGNEITFTLSALLRCMAIAEHEKLVPALPGEFWQQVEAKIKSN</sequence>
<organism evidence="1 2">
    <name type="scientific">Duganella vulcania</name>
    <dbReference type="NCBI Taxonomy" id="2692166"/>
    <lineage>
        <taxon>Bacteria</taxon>
        <taxon>Pseudomonadati</taxon>
        <taxon>Pseudomonadota</taxon>
        <taxon>Betaproteobacteria</taxon>
        <taxon>Burkholderiales</taxon>
        <taxon>Oxalobacteraceae</taxon>
        <taxon>Telluria group</taxon>
        <taxon>Duganella</taxon>
    </lineage>
</organism>
<reference evidence="1" key="1">
    <citation type="submission" date="2019-12" db="EMBL/GenBank/DDBJ databases">
        <title>Novel species isolated from a subtropical stream in China.</title>
        <authorList>
            <person name="Lu H."/>
        </authorList>
    </citation>
    <scope>NUCLEOTIDE SEQUENCE [LARGE SCALE GENOMIC DNA]</scope>
    <source>
        <strain evidence="1">FT81W</strain>
    </source>
</reference>
<name>A0A845GGL7_9BURK</name>